<feature type="compositionally biased region" description="Basic and acidic residues" evidence="1">
    <location>
        <begin position="194"/>
        <end position="211"/>
    </location>
</feature>
<organism evidence="2 3">
    <name type="scientific">Phlyctema vagabunda</name>
    <dbReference type="NCBI Taxonomy" id="108571"/>
    <lineage>
        <taxon>Eukaryota</taxon>
        <taxon>Fungi</taxon>
        <taxon>Dikarya</taxon>
        <taxon>Ascomycota</taxon>
        <taxon>Pezizomycotina</taxon>
        <taxon>Leotiomycetes</taxon>
        <taxon>Helotiales</taxon>
        <taxon>Dermateaceae</taxon>
        <taxon>Phlyctema</taxon>
    </lineage>
</organism>
<protein>
    <submittedName>
        <fullName evidence="2">M serotype</fullName>
    </submittedName>
</protein>
<feature type="region of interest" description="Disordered" evidence="1">
    <location>
        <begin position="400"/>
        <end position="486"/>
    </location>
</feature>
<feature type="compositionally biased region" description="Low complexity" evidence="1">
    <location>
        <begin position="30"/>
        <end position="48"/>
    </location>
</feature>
<feature type="compositionally biased region" description="Low complexity" evidence="1">
    <location>
        <begin position="556"/>
        <end position="571"/>
    </location>
</feature>
<dbReference type="Gene3D" id="1.20.5.2440">
    <property type="match status" value="1"/>
</dbReference>
<dbReference type="EMBL" id="JBFCZG010000003">
    <property type="protein sequence ID" value="KAL3424037.1"/>
    <property type="molecule type" value="Genomic_DNA"/>
</dbReference>
<feature type="region of interest" description="Disordered" evidence="1">
    <location>
        <begin position="132"/>
        <end position="237"/>
    </location>
</feature>
<gene>
    <name evidence="2" type="ORF">PVAG01_03318</name>
</gene>
<dbReference type="PANTHER" id="PTHR38120:SF1">
    <property type="entry name" value="M PROTEIN, SEROTYPE 2.1"/>
    <property type="match status" value="1"/>
</dbReference>
<feature type="compositionally biased region" description="Polar residues" evidence="1">
    <location>
        <begin position="71"/>
        <end position="82"/>
    </location>
</feature>
<feature type="compositionally biased region" description="Basic and acidic residues" evidence="1">
    <location>
        <begin position="598"/>
        <end position="609"/>
    </location>
</feature>
<feature type="compositionally biased region" description="Polar residues" evidence="1">
    <location>
        <begin position="19"/>
        <end position="29"/>
    </location>
</feature>
<dbReference type="PANTHER" id="PTHR38120">
    <property type="entry name" value="EXPRESSED PROTEIN"/>
    <property type="match status" value="1"/>
</dbReference>
<evidence type="ECO:0000313" key="3">
    <source>
        <dbReference type="Proteomes" id="UP001629113"/>
    </source>
</evidence>
<feature type="compositionally biased region" description="Basic and acidic residues" evidence="1">
    <location>
        <begin position="133"/>
        <end position="187"/>
    </location>
</feature>
<reference evidence="2 3" key="1">
    <citation type="submission" date="2024-06" db="EMBL/GenBank/DDBJ databases">
        <title>Complete genome of Phlyctema vagabunda strain 19-DSS-EL-015.</title>
        <authorList>
            <person name="Fiorenzani C."/>
        </authorList>
    </citation>
    <scope>NUCLEOTIDE SEQUENCE [LARGE SCALE GENOMIC DNA]</scope>
    <source>
        <strain evidence="2 3">19-DSS-EL-015</strain>
    </source>
</reference>
<name>A0ABR4PL20_9HELO</name>
<evidence type="ECO:0000256" key="1">
    <source>
        <dbReference type="SAM" id="MobiDB-lite"/>
    </source>
</evidence>
<feature type="compositionally biased region" description="Polar residues" evidence="1">
    <location>
        <begin position="513"/>
        <end position="523"/>
    </location>
</feature>
<dbReference type="Proteomes" id="UP001629113">
    <property type="component" value="Unassembled WGS sequence"/>
</dbReference>
<evidence type="ECO:0000313" key="2">
    <source>
        <dbReference type="EMBL" id="KAL3424037.1"/>
    </source>
</evidence>
<sequence length="637" mass="69595">MSTTAKKPPPPANTPSTGRRPSTDPNMVQTTPNRGPSRSPTPSSATPNGVTRTRSVRGGTPVSARAAAAHRQSTNLSISSIATDGDDDARAETVAVLDDLKDRLRKAEVASEYSQKQCQVLQSRLDESVQEQSKLEERLHESEERIESLENEKRDALRQKREMESIYEAERSSMTKEREESSNREEEMQTIIQRLKDSLNQRNNVEEEHRVSRVSNNSSPSLDNQFAPPSALARSDSRNNSKLVLQKDRLIESLRLELAEAQIKLVESENMGGGRLHEVERLLLEARMTNARLMEDNESFQLLLSEKTLNLEDFAKDHFGFHNRASNEDALNALEGRTTASSLADELSEAADGEEGDNTRHLEAELKAAKDSNKALTLYINKIIERLLEHQDFEAILDQSSDFKPKPRPLSANVDKELPPPPKEQASGASILQRAKSVAMGGARRPRPQSVMPSSSSALSDPDTAPSIPFGMSRSSSFRAGRPLSEQYTGGAASVVNQMYRGQPPQNSPPLQGPQTPRHSQSFFAPPAVGVNPNAAARMPSTGQTGTAGNFPGMKSETSSTSGDSGVTTPPSNSPPRAEKQTTFAGNKPRPLRLVQDNADRKVSDEGANKRASWMGWAAGAFTKKDEVTMAGDAIQE</sequence>
<keyword evidence="3" id="KW-1185">Reference proteome</keyword>
<comment type="caution">
    <text evidence="2">The sequence shown here is derived from an EMBL/GenBank/DDBJ whole genome shotgun (WGS) entry which is preliminary data.</text>
</comment>
<proteinExistence type="predicted"/>
<feature type="compositionally biased region" description="Low complexity" evidence="1">
    <location>
        <begin position="525"/>
        <end position="537"/>
    </location>
</feature>
<accession>A0ABR4PL20</accession>
<feature type="region of interest" description="Disordered" evidence="1">
    <location>
        <begin position="499"/>
        <end position="610"/>
    </location>
</feature>
<feature type="region of interest" description="Disordered" evidence="1">
    <location>
        <begin position="1"/>
        <end position="89"/>
    </location>
</feature>